<evidence type="ECO:0000313" key="3">
    <source>
        <dbReference type="EMBL" id="KAJ6808054.1"/>
    </source>
</evidence>
<dbReference type="SUPFAM" id="SSF51445">
    <property type="entry name" value="(Trans)glycosidases"/>
    <property type="match status" value="1"/>
</dbReference>
<name>A0AAX6EVF2_IRIPA</name>
<sequence length="442" mass="47709">MKTDSLTLQGLGLVNPKGVHKFYNELHEYLARAGVDGVKVDVQCVLETLGAGFGGRVELTRQYHLALDASVAKNFPDNGCIACMSHNTDALYCSKQTGIVRASDDFYPRDAVSHTIHIASVAYNSVFLGEFMLPDWDMFHSLHPAAEYHASARAISGGPVYVSDAPGKHNFELLRKLVLPDGSILRARLPGRPTRDCLFSDPARDAVSLLKIWNMNKFTGVLGVYNCQGAAWSATEKKNVFHHHARADFLSCAVSGSDVHLISEAATDETWGGNCAVYRHRDGELVLLPYRAAMPISLKVLEHEIFTIAPIKDLAPGFRFAPLGLVDMYNSGGAVEGLSYKIHSGAGLSDTDGGLERELSCASLQSADDTGSGAAAAVATVYMEVKGCGRFGAYSSAKPKKCSLGSSADTKFSYCPSLGLLTLQIDDMPEQGRKVHQLTIEF</sequence>
<reference evidence="3" key="1">
    <citation type="journal article" date="2023" name="GigaByte">
        <title>Genome assembly of the bearded iris, Iris pallida Lam.</title>
        <authorList>
            <person name="Bruccoleri R.E."/>
            <person name="Oakeley E.J."/>
            <person name="Faust A.M.E."/>
            <person name="Altorfer M."/>
            <person name="Dessus-Babus S."/>
            <person name="Burckhardt D."/>
            <person name="Oertli M."/>
            <person name="Naumann U."/>
            <person name="Petersen F."/>
            <person name="Wong J."/>
        </authorList>
    </citation>
    <scope>NUCLEOTIDE SEQUENCE</scope>
    <source>
        <strain evidence="3">GSM-AAB239-AS_SAM_17_03QT</strain>
    </source>
</reference>
<dbReference type="Proteomes" id="UP001140949">
    <property type="component" value="Unassembled WGS sequence"/>
</dbReference>
<dbReference type="PANTHER" id="PTHR31268">
    <property type="match status" value="1"/>
</dbReference>
<dbReference type="InterPro" id="IPR008811">
    <property type="entry name" value="Glycosyl_hydrolases_36"/>
</dbReference>
<dbReference type="AlphaFoldDB" id="A0AAX6EVF2"/>
<protein>
    <submittedName>
        <fullName evidence="3">Galactinol--sucrose galactosyltransferase 6</fullName>
    </submittedName>
</protein>
<dbReference type="PANTHER" id="PTHR31268:SF5">
    <property type="entry name" value="GALACTINOL--SUCROSE GALACTOSYLTRANSFERASE 6-RELATED"/>
    <property type="match status" value="1"/>
</dbReference>
<dbReference type="GO" id="GO:0016757">
    <property type="term" value="F:glycosyltransferase activity"/>
    <property type="evidence" value="ECO:0007669"/>
    <property type="project" value="UniProtKB-KW"/>
</dbReference>
<proteinExistence type="inferred from homology"/>
<evidence type="ECO:0000256" key="2">
    <source>
        <dbReference type="ARBA" id="ARBA00023277"/>
    </source>
</evidence>
<dbReference type="EMBL" id="JANAVB010033619">
    <property type="protein sequence ID" value="KAJ6808054.1"/>
    <property type="molecule type" value="Genomic_DNA"/>
</dbReference>
<organism evidence="3 4">
    <name type="scientific">Iris pallida</name>
    <name type="common">Sweet iris</name>
    <dbReference type="NCBI Taxonomy" id="29817"/>
    <lineage>
        <taxon>Eukaryota</taxon>
        <taxon>Viridiplantae</taxon>
        <taxon>Streptophyta</taxon>
        <taxon>Embryophyta</taxon>
        <taxon>Tracheophyta</taxon>
        <taxon>Spermatophyta</taxon>
        <taxon>Magnoliopsida</taxon>
        <taxon>Liliopsida</taxon>
        <taxon>Asparagales</taxon>
        <taxon>Iridaceae</taxon>
        <taxon>Iridoideae</taxon>
        <taxon>Irideae</taxon>
        <taxon>Iris</taxon>
    </lineage>
</organism>
<keyword evidence="2" id="KW-0119">Carbohydrate metabolism</keyword>
<dbReference type="Pfam" id="PF05691">
    <property type="entry name" value="Raffinose_syn"/>
    <property type="match status" value="1"/>
</dbReference>
<gene>
    <name evidence="3" type="ORF">M6B38_168195</name>
</gene>
<dbReference type="InterPro" id="IPR017853">
    <property type="entry name" value="GH"/>
</dbReference>
<evidence type="ECO:0000313" key="4">
    <source>
        <dbReference type="Proteomes" id="UP001140949"/>
    </source>
</evidence>
<comment type="similarity">
    <text evidence="1">Belongs to the glycosyl hydrolases 36 family.</text>
</comment>
<keyword evidence="3" id="KW-0328">Glycosyltransferase</keyword>
<accession>A0AAX6EVF2</accession>
<reference evidence="3" key="2">
    <citation type="submission" date="2023-04" db="EMBL/GenBank/DDBJ databases">
        <authorList>
            <person name="Bruccoleri R.E."/>
            <person name="Oakeley E.J."/>
            <person name="Faust A.-M."/>
            <person name="Dessus-Babus S."/>
            <person name="Altorfer M."/>
            <person name="Burckhardt D."/>
            <person name="Oertli M."/>
            <person name="Naumann U."/>
            <person name="Petersen F."/>
            <person name="Wong J."/>
        </authorList>
    </citation>
    <scope>NUCLEOTIDE SEQUENCE</scope>
    <source>
        <strain evidence="3">GSM-AAB239-AS_SAM_17_03QT</strain>
        <tissue evidence="3">Leaf</tissue>
    </source>
</reference>
<comment type="caution">
    <text evidence="3">The sequence shown here is derived from an EMBL/GenBank/DDBJ whole genome shotgun (WGS) entry which is preliminary data.</text>
</comment>
<evidence type="ECO:0000256" key="1">
    <source>
        <dbReference type="ARBA" id="ARBA00007240"/>
    </source>
</evidence>
<keyword evidence="3" id="KW-0808">Transferase</keyword>
<keyword evidence="4" id="KW-1185">Reference proteome</keyword>